<dbReference type="NCBIfam" id="NF004804">
    <property type="entry name" value="PRK06153.1-3"/>
    <property type="match status" value="1"/>
</dbReference>
<dbReference type="Pfam" id="PF20590">
    <property type="entry name" value="DUF6791"/>
    <property type="match status" value="1"/>
</dbReference>
<accession>A0A255DKT3</accession>
<dbReference type="InterPro" id="IPR000594">
    <property type="entry name" value="ThiF_NAD_FAD-bd"/>
</dbReference>
<evidence type="ECO:0000313" key="4">
    <source>
        <dbReference type="Proteomes" id="UP000216063"/>
    </source>
</evidence>
<dbReference type="GO" id="GO:0008641">
    <property type="term" value="F:ubiquitin-like modifier activating enzyme activity"/>
    <property type="evidence" value="ECO:0007669"/>
    <property type="project" value="InterPro"/>
</dbReference>
<comment type="caution">
    <text evidence="3">The sequence shown here is derived from an EMBL/GenBank/DDBJ whole genome shotgun (WGS) entry which is preliminary data.</text>
</comment>
<dbReference type="InterPro" id="IPR046741">
    <property type="entry name" value="DUF6791"/>
</dbReference>
<dbReference type="AlphaFoldDB" id="A0A255DKT3"/>
<evidence type="ECO:0000313" key="3">
    <source>
        <dbReference type="EMBL" id="OYN76233.1"/>
    </source>
</evidence>
<dbReference type="NCBIfam" id="NF004805">
    <property type="entry name" value="PRK06153.1-4"/>
    <property type="match status" value="1"/>
</dbReference>
<sequence length="393" mass="43028">MSPVLISRSADLSRLRADGYDITTEDAFLIVRDVPYLDANRDVVRGSLVKALTLSGDVTDYQNDHTIYLAGPKPHNAEGQPLERLINTSVQQEILTGVVVDHMLSNKPPTGYVDYYDLVTTYVALLAKHVHAVDISVTARTHPLVMAEEDDDSPFLYADTASGRAGITAINAKVLGHRIAVVGLGGTGAYILDLIAKSPVAEVHLFDGDILMQHNAFRYPGAIPIDVVAAKPLKANYFAEHYSAFRRGVIAHPEYVDESNVAQLASMDFVFLAIDDNPSRALIAARLDAADRPYIDVGMGLYLTNGTIGGQLRTASALPGKRDHLWDDRRRLPIRGTADELYGRNVQIVDLNALNAALAVNRWKRYVGIYADTSGEHHSVFTVDGNHIINEDF</sequence>
<name>A0A255DKT3_9MYCO</name>
<evidence type="ECO:0000259" key="1">
    <source>
        <dbReference type="Pfam" id="PF00899"/>
    </source>
</evidence>
<dbReference type="Gene3D" id="3.40.50.720">
    <property type="entry name" value="NAD(P)-binding Rossmann-like Domain"/>
    <property type="match status" value="1"/>
</dbReference>
<dbReference type="OrthoDB" id="8773615at2"/>
<gene>
    <name evidence="3" type="ORF">CG716_23105</name>
</gene>
<feature type="domain" description="DUF6791" evidence="2">
    <location>
        <begin position="10"/>
        <end position="160"/>
    </location>
</feature>
<organism evidence="3 4">
    <name type="scientific">Mycolicibacterium sphagni</name>
    <dbReference type="NCBI Taxonomy" id="1786"/>
    <lineage>
        <taxon>Bacteria</taxon>
        <taxon>Bacillati</taxon>
        <taxon>Actinomycetota</taxon>
        <taxon>Actinomycetes</taxon>
        <taxon>Mycobacteriales</taxon>
        <taxon>Mycobacteriaceae</taxon>
        <taxon>Mycolicibacterium</taxon>
    </lineage>
</organism>
<dbReference type="RefSeq" id="WP_094483448.1">
    <property type="nucleotide sequence ID" value="NZ_NOZR01000023.1"/>
</dbReference>
<dbReference type="CDD" id="cd01483">
    <property type="entry name" value="E1_enzyme_family"/>
    <property type="match status" value="1"/>
</dbReference>
<keyword evidence="4" id="KW-1185">Reference proteome</keyword>
<dbReference type="Proteomes" id="UP000216063">
    <property type="component" value="Unassembled WGS sequence"/>
</dbReference>
<dbReference type="SUPFAM" id="SSF69572">
    <property type="entry name" value="Activating enzymes of the ubiquitin-like proteins"/>
    <property type="match status" value="1"/>
</dbReference>
<feature type="domain" description="THIF-type NAD/FAD binding fold" evidence="1">
    <location>
        <begin position="173"/>
        <end position="299"/>
    </location>
</feature>
<dbReference type="InterPro" id="IPR035985">
    <property type="entry name" value="Ubiquitin-activating_enz"/>
</dbReference>
<proteinExistence type="predicted"/>
<reference evidence="3 4" key="1">
    <citation type="submission" date="2017-07" db="EMBL/GenBank/DDBJ databases">
        <title>The new phylogeny of genus Mycobacterium.</title>
        <authorList>
            <person name="Tortoli E."/>
            <person name="Trovato A."/>
            <person name="Cirillo D.M."/>
        </authorList>
    </citation>
    <scope>NUCLEOTIDE SEQUENCE [LARGE SCALE GENOMIC DNA]</scope>
    <source>
        <strain evidence="3 4">ATCC 33027</strain>
    </source>
</reference>
<dbReference type="EMBL" id="NOZR01000023">
    <property type="protein sequence ID" value="OYN76233.1"/>
    <property type="molecule type" value="Genomic_DNA"/>
</dbReference>
<protein>
    <submittedName>
        <fullName evidence="3">Uncharacterized protein</fullName>
    </submittedName>
</protein>
<evidence type="ECO:0000259" key="2">
    <source>
        <dbReference type="Pfam" id="PF20590"/>
    </source>
</evidence>
<dbReference type="Pfam" id="PF00899">
    <property type="entry name" value="ThiF"/>
    <property type="match status" value="1"/>
</dbReference>